<dbReference type="Pfam" id="PF00441">
    <property type="entry name" value="Acyl-CoA_dh_1"/>
    <property type="match status" value="1"/>
</dbReference>
<dbReference type="InterPro" id="IPR009100">
    <property type="entry name" value="AcylCoA_DH/oxidase_NM_dom_sf"/>
</dbReference>
<dbReference type="STRING" id="564608.C1MJI4"/>
<dbReference type="SUPFAM" id="SSF56645">
    <property type="entry name" value="Acyl-CoA dehydrogenase NM domain-like"/>
    <property type="match status" value="1"/>
</dbReference>
<gene>
    <name evidence="11" type="ORF">MICPUCDRAFT_70897</name>
</gene>
<feature type="domain" description="Acyl-CoA dehydrogenase/oxidase C-terminal" evidence="8">
    <location>
        <begin position="237"/>
        <end position="385"/>
    </location>
</feature>
<dbReference type="Pfam" id="PF02770">
    <property type="entry name" value="Acyl-CoA_dh_M"/>
    <property type="match status" value="1"/>
</dbReference>
<organism evidence="12">
    <name type="scientific">Micromonas pusilla (strain CCMP1545)</name>
    <name type="common">Picoplanktonic green alga</name>
    <dbReference type="NCBI Taxonomy" id="564608"/>
    <lineage>
        <taxon>Eukaryota</taxon>
        <taxon>Viridiplantae</taxon>
        <taxon>Chlorophyta</taxon>
        <taxon>Mamiellophyceae</taxon>
        <taxon>Mamiellales</taxon>
        <taxon>Mamiellaceae</taxon>
        <taxon>Micromonas</taxon>
    </lineage>
</organism>
<sequence length="393" mass="42337">MTEELKTLAQRAGLWNLWLPVDSLELMKIGGGGGGALDEGGKKLSKSELSLLTGPGLTNLEYAHLASEMGASVWASEFFNCSAPDTGNMEVLLRYGTASQQTRWLAPLLRGEIRSCFAMTEPEVASSDATNIRSRVVRDGDEYVLNGRKWWTSGACDPRCEVAIFMGKTTTDEDAAKANVPKHRQQSMVLVPMRAKGVEVVRPLSVFGYDDAPHGHAETTFRDVRVRVEDAILLGEGRGFEIAQGRLGPGRLHHCMRLIGMGERALRLASRRAAERVAFGKPLAANGSTLQTLGACRVRLDGARLMTLEAARMLDAEGNKRAKGAIAACKIAAPKAALAVIDAAIQIHGGLGVCEDTPLARMFAGARTLRLADGPDEVHLETVARIEVRNAKL</sequence>
<dbReference type="GO" id="GO:0005737">
    <property type="term" value="C:cytoplasm"/>
    <property type="evidence" value="ECO:0007669"/>
    <property type="project" value="TreeGrafter"/>
</dbReference>
<dbReference type="OMA" id="LAYMYAM"/>
<evidence type="ECO:0000313" key="12">
    <source>
        <dbReference type="Proteomes" id="UP000001876"/>
    </source>
</evidence>
<evidence type="ECO:0000256" key="7">
    <source>
        <dbReference type="RuleBase" id="RU362125"/>
    </source>
</evidence>
<comment type="similarity">
    <text evidence="2 7">Belongs to the acyl-CoA dehydrogenase family.</text>
</comment>
<comment type="subunit">
    <text evidence="3">Homodimer.</text>
</comment>
<feature type="domain" description="Acyl-CoA oxidase/dehydrogenase middle" evidence="9">
    <location>
        <begin position="116"/>
        <end position="223"/>
    </location>
</feature>
<evidence type="ECO:0000256" key="3">
    <source>
        <dbReference type="ARBA" id="ARBA00011738"/>
    </source>
</evidence>
<evidence type="ECO:0000256" key="5">
    <source>
        <dbReference type="ARBA" id="ARBA00022827"/>
    </source>
</evidence>
<dbReference type="Gene3D" id="1.10.540.10">
    <property type="entry name" value="Acyl-CoA dehydrogenase/oxidase, N-terminal domain"/>
    <property type="match status" value="1"/>
</dbReference>
<evidence type="ECO:0000256" key="1">
    <source>
        <dbReference type="ARBA" id="ARBA00001974"/>
    </source>
</evidence>
<evidence type="ECO:0000256" key="6">
    <source>
        <dbReference type="ARBA" id="ARBA00023002"/>
    </source>
</evidence>
<dbReference type="SUPFAM" id="SSF47203">
    <property type="entry name" value="Acyl-CoA dehydrogenase C-terminal domain-like"/>
    <property type="match status" value="1"/>
</dbReference>
<keyword evidence="5 7" id="KW-0274">FAD</keyword>
<dbReference type="Pfam" id="PF02771">
    <property type="entry name" value="Acyl-CoA_dh_N"/>
    <property type="match status" value="1"/>
</dbReference>
<keyword evidence="6 7" id="KW-0560">Oxidoreductase</keyword>
<reference evidence="11 12" key="1">
    <citation type="journal article" date="2009" name="Science">
        <title>Green evolution and dynamic adaptations revealed by genomes of the marine picoeukaryotes Micromonas.</title>
        <authorList>
            <person name="Worden A.Z."/>
            <person name="Lee J.H."/>
            <person name="Mock T."/>
            <person name="Rouze P."/>
            <person name="Simmons M.P."/>
            <person name="Aerts A.L."/>
            <person name="Allen A.E."/>
            <person name="Cuvelier M.L."/>
            <person name="Derelle E."/>
            <person name="Everett M.V."/>
            <person name="Foulon E."/>
            <person name="Grimwood J."/>
            <person name="Gundlach H."/>
            <person name="Henrissat B."/>
            <person name="Napoli C."/>
            <person name="McDonald S.M."/>
            <person name="Parker M.S."/>
            <person name="Rombauts S."/>
            <person name="Salamov A."/>
            <person name="Von Dassow P."/>
            <person name="Badger J.H."/>
            <person name="Coutinho P.M."/>
            <person name="Demir E."/>
            <person name="Dubchak I."/>
            <person name="Gentemann C."/>
            <person name="Eikrem W."/>
            <person name="Gready J.E."/>
            <person name="John U."/>
            <person name="Lanier W."/>
            <person name="Lindquist E.A."/>
            <person name="Lucas S."/>
            <person name="Mayer K.F."/>
            <person name="Moreau H."/>
            <person name="Not F."/>
            <person name="Otillar R."/>
            <person name="Panaud O."/>
            <person name="Pangilinan J."/>
            <person name="Paulsen I."/>
            <person name="Piegu B."/>
            <person name="Poliakov A."/>
            <person name="Robbens S."/>
            <person name="Schmutz J."/>
            <person name="Toulza E."/>
            <person name="Wyss T."/>
            <person name="Zelensky A."/>
            <person name="Zhou K."/>
            <person name="Armbrust E.V."/>
            <person name="Bhattacharya D."/>
            <person name="Goodenough U.W."/>
            <person name="Van de Peer Y."/>
            <person name="Grigoriev I.V."/>
        </authorList>
    </citation>
    <scope>NUCLEOTIDE SEQUENCE [LARGE SCALE GENOMIC DNA]</scope>
    <source>
        <strain evidence="11 12">CCMP1545</strain>
    </source>
</reference>
<dbReference type="Proteomes" id="UP000001876">
    <property type="component" value="Unassembled WGS sequence"/>
</dbReference>
<dbReference type="InterPro" id="IPR050741">
    <property type="entry name" value="Acyl-CoA_dehydrogenase"/>
</dbReference>
<dbReference type="EMBL" id="GG663736">
    <property type="protein sequence ID" value="EEH60005.1"/>
    <property type="molecule type" value="Genomic_DNA"/>
</dbReference>
<dbReference type="AlphaFoldDB" id="C1MJI4"/>
<evidence type="ECO:0000256" key="4">
    <source>
        <dbReference type="ARBA" id="ARBA00022630"/>
    </source>
</evidence>
<comment type="cofactor">
    <cofactor evidence="1 7">
        <name>FAD</name>
        <dbReference type="ChEBI" id="CHEBI:57692"/>
    </cofactor>
</comment>
<dbReference type="Gene3D" id="2.40.110.10">
    <property type="entry name" value="Butyryl-CoA Dehydrogenase, subunit A, domain 2"/>
    <property type="match status" value="1"/>
</dbReference>
<evidence type="ECO:0000256" key="2">
    <source>
        <dbReference type="ARBA" id="ARBA00009347"/>
    </source>
</evidence>
<dbReference type="InterPro" id="IPR009075">
    <property type="entry name" value="AcylCo_DH/oxidase_C"/>
</dbReference>
<evidence type="ECO:0000259" key="10">
    <source>
        <dbReference type="Pfam" id="PF02771"/>
    </source>
</evidence>
<dbReference type="RefSeq" id="XP_003056629.1">
    <property type="nucleotide sequence ID" value="XM_003056583.1"/>
</dbReference>
<dbReference type="GO" id="GO:0050660">
    <property type="term" value="F:flavin adenine dinucleotide binding"/>
    <property type="evidence" value="ECO:0007669"/>
    <property type="project" value="InterPro"/>
</dbReference>
<dbReference type="InterPro" id="IPR006091">
    <property type="entry name" value="Acyl-CoA_Oxase/DH_mid-dom"/>
</dbReference>
<proteinExistence type="inferred from homology"/>
<feature type="domain" description="Acyl-CoA dehydrogenase/oxidase N-terminal" evidence="10">
    <location>
        <begin position="54"/>
        <end position="112"/>
    </location>
</feature>
<dbReference type="PANTHER" id="PTHR48083:SF13">
    <property type="entry name" value="ACYL-COA DEHYDROGENASE FAMILY MEMBER 11"/>
    <property type="match status" value="1"/>
</dbReference>
<dbReference type="InterPro" id="IPR036250">
    <property type="entry name" value="AcylCo_DH-like_C"/>
</dbReference>
<accession>C1MJI4</accession>
<evidence type="ECO:0000313" key="11">
    <source>
        <dbReference type="EMBL" id="EEH60005.1"/>
    </source>
</evidence>
<dbReference type="FunFam" id="2.40.110.10:FF:000002">
    <property type="entry name" value="Acyl-CoA dehydrogenase fadE12"/>
    <property type="match status" value="1"/>
</dbReference>
<dbReference type="GO" id="GO:0003995">
    <property type="term" value="F:acyl-CoA dehydrogenase activity"/>
    <property type="evidence" value="ECO:0007669"/>
    <property type="project" value="TreeGrafter"/>
</dbReference>
<dbReference type="KEGG" id="mpp:MICPUCDRAFT_70897"/>
<evidence type="ECO:0000259" key="8">
    <source>
        <dbReference type="Pfam" id="PF00441"/>
    </source>
</evidence>
<dbReference type="OrthoDB" id="434771at2759"/>
<dbReference type="InterPro" id="IPR046373">
    <property type="entry name" value="Acyl-CoA_Oxase/DH_mid-dom_sf"/>
</dbReference>
<keyword evidence="4 7" id="KW-0285">Flavoprotein</keyword>
<dbReference type="InterPro" id="IPR013786">
    <property type="entry name" value="AcylCoA_DH/ox_N"/>
</dbReference>
<dbReference type="eggNOG" id="KOG1469">
    <property type="taxonomic scope" value="Eukaryota"/>
</dbReference>
<dbReference type="GO" id="GO:0033539">
    <property type="term" value="P:fatty acid beta-oxidation using acyl-CoA dehydrogenase"/>
    <property type="evidence" value="ECO:0007669"/>
    <property type="project" value="TreeGrafter"/>
</dbReference>
<keyword evidence="12" id="KW-1185">Reference proteome</keyword>
<dbReference type="PANTHER" id="PTHR48083">
    <property type="entry name" value="MEDIUM-CHAIN SPECIFIC ACYL-COA DEHYDROGENASE, MITOCHONDRIAL-RELATED"/>
    <property type="match status" value="1"/>
</dbReference>
<evidence type="ECO:0000259" key="9">
    <source>
        <dbReference type="Pfam" id="PF02770"/>
    </source>
</evidence>
<name>C1MJI4_MICPC</name>
<dbReference type="GeneID" id="9681824"/>
<dbReference type="Gene3D" id="1.20.140.10">
    <property type="entry name" value="Butyryl-CoA Dehydrogenase, subunit A, domain 3"/>
    <property type="match status" value="1"/>
</dbReference>
<protein>
    <submittedName>
        <fullName evidence="11">Predicted protein</fullName>
    </submittedName>
</protein>
<dbReference type="InterPro" id="IPR037069">
    <property type="entry name" value="AcylCoA_DH/ox_N_sf"/>
</dbReference>